<organism evidence="2 3">
    <name type="scientific">Ambispora leptoticha</name>
    <dbReference type="NCBI Taxonomy" id="144679"/>
    <lineage>
        <taxon>Eukaryota</taxon>
        <taxon>Fungi</taxon>
        <taxon>Fungi incertae sedis</taxon>
        <taxon>Mucoromycota</taxon>
        <taxon>Glomeromycotina</taxon>
        <taxon>Glomeromycetes</taxon>
        <taxon>Archaeosporales</taxon>
        <taxon>Ambisporaceae</taxon>
        <taxon>Ambispora</taxon>
    </lineage>
</organism>
<dbReference type="Proteomes" id="UP000789508">
    <property type="component" value="Unassembled WGS sequence"/>
</dbReference>
<keyword evidence="3" id="KW-1185">Reference proteome</keyword>
<accession>A0A9N9BN81</accession>
<dbReference type="OrthoDB" id="10504886at2759"/>
<dbReference type="EMBL" id="CAJVPS010002720">
    <property type="protein sequence ID" value="CAG8574879.1"/>
    <property type="molecule type" value="Genomic_DNA"/>
</dbReference>
<proteinExistence type="predicted"/>
<protein>
    <submittedName>
        <fullName evidence="2">13229_t:CDS:1</fullName>
    </submittedName>
</protein>
<name>A0A9N9BN81_9GLOM</name>
<evidence type="ECO:0000313" key="3">
    <source>
        <dbReference type="Proteomes" id="UP000789508"/>
    </source>
</evidence>
<comment type="caution">
    <text evidence="2">The sequence shown here is derived from an EMBL/GenBank/DDBJ whole genome shotgun (WGS) entry which is preliminary data.</text>
</comment>
<evidence type="ECO:0000256" key="1">
    <source>
        <dbReference type="SAM" id="MobiDB-lite"/>
    </source>
</evidence>
<evidence type="ECO:0000313" key="2">
    <source>
        <dbReference type="EMBL" id="CAG8574879.1"/>
    </source>
</evidence>
<sequence>NEKMSSSNDISVSKTNESGISKTNETSISKINESNVIKITYPNDSSSSKSGTVEITQTRKWALLLAYSQ</sequence>
<feature type="region of interest" description="Disordered" evidence="1">
    <location>
        <begin position="1"/>
        <end position="27"/>
    </location>
</feature>
<gene>
    <name evidence="2" type="ORF">ALEPTO_LOCUS6984</name>
</gene>
<reference evidence="2" key="1">
    <citation type="submission" date="2021-06" db="EMBL/GenBank/DDBJ databases">
        <authorList>
            <person name="Kallberg Y."/>
            <person name="Tangrot J."/>
            <person name="Rosling A."/>
        </authorList>
    </citation>
    <scope>NUCLEOTIDE SEQUENCE</scope>
    <source>
        <strain evidence="2">FL130A</strain>
    </source>
</reference>
<dbReference type="AlphaFoldDB" id="A0A9N9BN81"/>
<feature type="non-terminal residue" evidence="2">
    <location>
        <position position="1"/>
    </location>
</feature>